<protein>
    <submittedName>
        <fullName evidence="1">Uncharacterized protein</fullName>
    </submittedName>
</protein>
<evidence type="ECO:0000313" key="2">
    <source>
        <dbReference type="Proteomes" id="UP000886501"/>
    </source>
</evidence>
<reference evidence="1" key="2">
    <citation type="journal article" date="2020" name="Nat. Commun.">
        <title>Large-scale genome sequencing of mycorrhizal fungi provides insights into the early evolution of symbiotic traits.</title>
        <authorList>
            <person name="Miyauchi S."/>
            <person name="Kiss E."/>
            <person name="Kuo A."/>
            <person name="Drula E."/>
            <person name="Kohler A."/>
            <person name="Sanchez-Garcia M."/>
            <person name="Morin E."/>
            <person name="Andreopoulos B."/>
            <person name="Barry K.W."/>
            <person name="Bonito G."/>
            <person name="Buee M."/>
            <person name="Carver A."/>
            <person name="Chen C."/>
            <person name="Cichocki N."/>
            <person name="Clum A."/>
            <person name="Culley D."/>
            <person name="Crous P.W."/>
            <person name="Fauchery L."/>
            <person name="Girlanda M."/>
            <person name="Hayes R.D."/>
            <person name="Keri Z."/>
            <person name="LaButti K."/>
            <person name="Lipzen A."/>
            <person name="Lombard V."/>
            <person name="Magnuson J."/>
            <person name="Maillard F."/>
            <person name="Murat C."/>
            <person name="Nolan M."/>
            <person name="Ohm R.A."/>
            <person name="Pangilinan J."/>
            <person name="Pereira M.F."/>
            <person name="Perotto S."/>
            <person name="Peter M."/>
            <person name="Pfister S."/>
            <person name="Riley R."/>
            <person name="Sitrit Y."/>
            <person name="Stielow J.B."/>
            <person name="Szollosi G."/>
            <person name="Zifcakova L."/>
            <person name="Stursova M."/>
            <person name="Spatafora J.W."/>
            <person name="Tedersoo L."/>
            <person name="Vaario L.M."/>
            <person name="Yamada A."/>
            <person name="Yan M."/>
            <person name="Wang P."/>
            <person name="Xu J."/>
            <person name="Bruns T."/>
            <person name="Baldrian P."/>
            <person name="Vilgalys R."/>
            <person name="Dunand C."/>
            <person name="Henrissat B."/>
            <person name="Grigoriev I.V."/>
            <person name="Hibbett D."/>
            <person name="Nagy L.G."/>
            <person name="Martin F.M."/>
        </authorList>
    </citation>
    <scope>NUCLEOTIDE SEQUENCE</scope>
    <source>
        <strain evidence="1">P2</strain>
    </source>
</reference>
<reference evidence="1" key="1">
    <citation type="submission" date="2019-10" db="EMBL/GenBank/DDBJ databases">
        <authorList>
            <consortium name="DOE Joint Genome Institute"/>
            <person name="Kuo A."/>
            <person name="Miyauchi S."/>
            <person name="Kiss E."/>
            <person name="Drula E."/>
            <person name="Kohler A."/>
            <person name="Sanchez-Garcia M."/>
            <person name="Andreopoulos B."/>
            <person name="Barry K.W."/>
            <person name="Bonito G."/>
            <person name="Buee M."/>
            <person name="Carver A."/>
            <person name="Chen C."/>
            <person name="Cichocki N."/>
            <person name="Clum A."/>
            <person name="Culley D."/>
            <person name="Crous P.W."/>
            <person name="Fauchery L."/>
            <person name="Girlanda M."/>
            <person name="Hayes R."/>
            <person name="Keri Z."/>
            <person name="Labutti K."/>
            <person name="Lipzen A."/>
            <person name="Lombard V."/>
            <person name="Magnuson J."/>
            <person name="Maillard F."/>
            <person name="Morin E."/>
            <person name="Murat C."/>
            <person name="Nolan M."/>
            <person name="Ohm R."/>
            <person name="Pangilinan J."/>
            <person name="Pereira M."/>
            <person name="Perotto S."/>
            <person name="Peter M."/>
            <person name="Riley R."/>
            <person name="Sitrit Y."/>
            <person name="Stielow B."/>
            <person name="Szollosi G."/>
            <person name="Zifcakova L."/>
            <person name="Stursova M."/>
            <person name="Spatafora J.W."/>
            <person name="Tedersoo L."/>
            <person name="Vaario L.-M."/>
            <person name="Yamada A."/>
            <person name="Yan M."/>
            <person name="Wang P."/>
            <person name="Xu J."/>
            <person name="Bruns T."/>
            <person name="Baldrian P."/>
            <person name="Vilgalys R."/>
            <person name="Henrissat B."/>
            <person name="Grigoriev I.V."/>
            <person name="Hibbett D."/>
            <person name="Nagy L.G."/>
            <person name="Martin F.M."/>
        </authorList>
    </citation>
    <scope>NUCLEOTIDE SEQUENCE</scope>
    <source>
        <strain evidence="1">P2</strain>
    </source>
</reference>
<proteinExistence type="predicted"/>
<name>A0ACB6ZCA9_THEGA</name>
<accession>A0ACB6ZCA9</accession>
<dbReference type="Proteomes" id="UP000886501">
    <property type="component" value="Unassembled WGS sequence"/>
</dbReference>
<organism evidence="1 2">
    <name type="scientific">Thelephora ganbajun</name>
    <name type="common">Ganba fungus</name>
    <dbReference type="NCBI Taxonomy" id="370292"/>
    <lineage>
        <taxon>Eukaryota</taxon>
        <taxon>Fungi</taxon>
        <taxon>Dikarya</taxon>
        <taxon>Basidiomycota</taxon>
        <taxon>Agaricomycotina</taxon>
        <taxon>Agaricomycetes</taxon>
        <taxon>Thelephorales</taxon>
        <taxon>Thelephoraceae</taxon>
        <taxon>Thelephora</taxon>
    </lineage>
</organism>
<evidence type="ECO:0000313" key="1">
    <source>
        <dbReference type="EMBL" id="KAF9647169.1"/>
    </source>
</evidence>
<dbReference type="EMBL" id="MU118040">
    <property type="protein sequence ID" value="KAF9647169.1"/>
    <property type="molecule type" value="Genomic_DNA"/>
</dbReference>
<gene>
    <name evidence="1" type="ORF">BDM02DRAFT_3117548</name>
</gene>
<keyword evidence="2" id="KW-1185">Reference proteome</keyword>
<sequence length="379" mass="41238">MRYIAPKTQEPRPQLPLECRNSELALLDPAKPLPVKFQEIAREGHVATVGRMKIPTPGGHAFILRRLDTNAISLTTMFRATYPQASEDAEKAEISWIKNNYELSGANKTGRARFAGTWASIDVALNIADTYSISHLLPTLINAVPDPAQIYSKSRGKATTQPLTPQPTPPSPPKPTGPNKRRKEGTPQPATRASPAPVPTPAPAPIEITSPAPAPTPRRSTRLKSPAPAPVPLPLSPRRTPKLQRARVEPEETQVPATPATPEVAHTEEEEAVVVTEPSMAEDIQEQRELIAGLKAQRAAAIARGEEQMETASSLKRTIEEVEPPLVFNPREPETEPRVVATNSRIRFLRNPSPQTKSVFWGVAAFAAGIGAVFLPTFF</sequence>
<comment type="caution">
    <text evidence="1">The sequence shown here is derived from an EMBL/GenBank/DDBJ whole genome shotgun (WGS) entry which is preliminary data.</text>
</comment>